<proteinExistence type="inferred from homology"/>
<dbReference type="PANTHER" id="PTHR48020:SF12">
    <property type="entry name" value="PROTON MYO-INOSITOL COTRANSPORTER"/>
    <property type="match status" value="1"/>
</dbReference>
<dbReference type="EMBL" id="RBXX01000002">
    <property type="protein sequence ID" value="RKT84619.1"/>
    <property type="molecule type" value="Genomic_DNA"/>
</dbReference>
<feature type="transmembrane region" description="Helical" evidence="10">
    <location>
        <begin position="184"/>
        <end position="202"/>
    </location>
</feature>
<dbReference type="PROSITE" id="PS00216">
    <property type="entry name" value="SUGAR_TRANSPORT_1"/>
    <property type="match status" value="1"/>
</dbReference>
<evidence type="ECO:0000313" key="15">
    <source>
        <dbReference type="Proteomes" id="UP000270697"/>
    </source>
</evidence>
<dbReference type="InterPro" id="IPR005828">
    <property type="entry name" value="MFS_sugar_transport-like"/>
</dbReference>
<evidence type="ECO:0000256" key="4">
    <source>
        <dbReference type="ARBA" id="ARBA00022475"/>
    </source>
</evidence>
<accession>A0A1I4XT97</accession>
<dbReference type="Pfam" id="PF00083">
    <property type="entry name" value="Sugar_tr"/>
    <property type="match status" value="1"/>
</dbReference>
<comment type="subcellular location">
    <subcellularLocation>
        <location evidence="1">Cell membrane</location>
        <topology evidence="1">Multi-pass membrane protein</topology>
    </subcellularLocation>
</comment>
<dbReference type="STRING" id="455193.SAMN05421805_103559"/>
<sequence>MSAMQSRASGAAEQLGHVVMIAGAAALGGFLFGYDTSVINGGVDAIQKHFNVGSALTGLTVSSALLGSAVGAGVAGGLADRIGRIRVMQLAAILFIVSAVGSAVPFAIWDLAIWRVVGGVAIGIASVIAPAYIAEVAPAAYRGRLGSLQQLAIVLGIAISQLVNYALAQAAGGSASGMLGPLQAWQWMLGAAAVPAVIYLVVASTIPESPRYLVAAGKLDKAREVLARVESGDPAEKVAQIKAALGGERKPRLSDLRGRLGLLPIVWIGMAIAALQQFVGINVIFYYSSSLWHSVGIDESSSLLLSLFTSIVNIVGTFVAIALVDKIGRKPLLVIGSLGMAASLAVTGWAFSFAEVVGEDATLPFQWGVVALISASAFVLFFAASWGVVMWVLLGEMFPVRIRAAALAMGTATNWIANWLVTVSFPSMRDWNLPVTYFIYAAFALVSVVFVVKYLKETKGRSLEEMGS</sequence>
<reference evidence="13 14" key="1">
    <citation type="submission" date="2016-10" db="EMBL/GenBank/DDBJ databases">
        <authorList>
            <person name="de Groot N.N."/>
        </authorList>
    </citation>
    <scope>NUCLEOTIDE SEQUENCE [LARGE SCALE GENOMIC DNA]</scope>
    <source>
        <strain evidence="13 14">CPCC 201259</strain>
    </source>
</reference>
<dbReference type="PANTHER" id="PTHR48020">
    <property type="entry name" value="PROTON MYO-INOSITOL COTRANSPORTER"/>
    <property type="match status" value="1"/>
</dbReference>
<dbReference type="InterPro" id="IPR020846">
    <property type="entry name" value="MFS_dom"/>
</dbReference>
<dbReference type="RefSeq" id="WP_093151335.1">
    <property type="nucleotide sequence ID" value="NZ_FOUP01000003.1"/>
</dbReference>
<feature type="transmembrane region" description="Helical" evidence="10">
    <location>
        <begin position="437"/>
        <end position="455"/>
    </location>
</feature>
<keyword evidence="7 10" id="KW-1133">Transmembrane helix</keyword>
<dbReference type="InterPro" id="IPR005829">
    <property type="entry name" value="Sugar_transporter_CS"/>
</dbReference>
<dbReference type="AlphaFoldDB" id="A0A1I4XT97"/>
<dbReference type="PRINTS" id="PR00171">
    <property type="entry name" value="SUGRTRNSPORT"/>
</dbReference>
<evidence type="ECO:0000259" key="11">
    <source>
        <dbReference type="PROSITE" id="PS50850"/>
    </source>
</evidence>
<feature type="transmembrane region" description="Helical" evidence="10">
    <location>
        <begin position="406"/>
        <end position="425"/>
    </location>
</feature>
<dbReference type="OrthoDB" id="4008739at2"/>
<gene>
    <name evidence="12" type="ORF">ATL45_2943</name>
    <name evidence="13" type="ORF">SAMN05421805_103559</name>
</gene>
<evidence type="ECO:0000256" key="1">
    <source>
        <dbReference type="ARBA" id="ARBA00004651"/>
    </source>
</evidence>
<feature type="transmembrane region" description="Helical" evidence="10">
    <location>
        <begin position="54"/>
        <end position="78"/>
    </location>
</feature>
<keyword evidence="4" id="KW-1003">Cell membrane</keyword>
<feature type="transmembrane region" description="Helical" evidence="10">
    <location>
        <begin position="365"/>
        <end position="394"/>
    </location>
</feature>
<evidence type="ECO:0000256" key="9">
    <source>
        <dbReference type="RuleBase" id="RU003346"/>
    </source>
</evidence>
<name>A0A1I4XT97_9PSEU</name>
<dbReference type="PROSITE" id="PS50850">
    <property type="entry name" value="MFS"/>
    <property type="match status" value="1"/>
</dbReference>
<evidence type="ECO:0000256" key="6">
    <source>
        <dbReference type="ARBA" id="ARBA00022692"/>
    </source>
</evidence>
<dbReference type="InterPro" id="IPR050814">
    <property type="entry name" value="Myo-inositol_Transporter"/>
</dbReference>
<evidence type="ECO:0000313" key="14">
    <source>
        <dbReference type="Proteomes" id="UP000199398"/>
    </source>
</evidence>
<dbReference type="CDD" id="cd17359">
    <property type="entry name" value="MFS_XylE_like"/>
    <property type="match status" value="1"/>
</dbReference>
<feature type="transmembrane region" description="Helical" evidence="10">
    <location>
        <begin position="145"/>
        <end position="164"/>
    </location>
</feature>
<feature type="transmembrane region" description="Helical" evidence="10">
    <location>
        <begin position="12"/>
        <end position="34"/>
    </location>
</feature>
<keyword evidence="8 10" id="KW-0472">Membrane</keyword>
<evidence type="ECO:0000256" key="8">
    <source>
        <dbReference type="ARBA" id="ARBA00023136"/>
    </source>
</evidence>
<dbReference type="Gene3D" id="1.20.1250.20">
    <property type="entry name" value="MFS general substrate transporter like domains"/>
    <property type="match status" value="2"/>
</dbReference>
<comment type="similarity">
    <text evidence="2 9">Belongs to the major facilitator superfamily. Sugar transporter (TC 2.A.1.1) family.</text>
</comment>
<dbReference type="SUPFAM" id="SSF103473">
    <property type="entry name" value="MFS general substrate transporter"/>
    <property type="match status" value="1"/>
</dbReference>
<feature type="domain" description="Major facilitator superfamily (MFS) profile" evidence="11">
    <location>
        <begin position="21"/>
        <end position="459"/>
    </location>
</feature>
<organism evidence="13 14">
    <name type="scientific">Saccharopolyspora antimicrobica</name>
    <dbReference type="NCBI Taxonomy" id="455193"/>
    <lineage>
        <taxon>Bacteria</taxon>
        <taxon>Bacillati</taxon>
        <taxon>Actinomycetota</taxon>
        <taxon>Actinomycetes</taxon>
        <taxon>Pseudonocardiales</taxon>
        <taxon>Pseudonocardiaceae</taxon>
        <taxon>Saccharopolyspora</taxon>
    </lineage>
</organism>
<dbReference type="GO" id="GO:0005886">
    <property type="term" value="C:plasma membrane"/>
    <property type="evidence" value="ECO:0007669"/>
    <property type="project" value="UniProtKB-SubCell"/>
</dbReference>
<dbReference type="FunFam" id="1.20.1250.20:FF:000122">
    <property type="entry name" value="D-xylose transporter XylE"/>
    <property type="match status" value="1"/>
</dbReference>
<dbReference type="InterPro" id="IPR003663">
    <property type="entry name" value="Sugar/inositol_transpt"/>
</dbReference>
<reference evidence="12 15" key="2">
    <citation type="submission" date="2018-10" db="EMBL/GenBank/DDBJ databases">
        <title>Sequencing the genomes of 1000 actinobacteria strains.</title>
        <authorList>
            <person name="Klenk H.-P."/>
        </authorList>
    </citation>
    <scope>NUCLEOTIDE SEQUENCE [LARGE SCALE GENOMIC DNA]</scope>
    <source>
        <strain evidence="12 15">DSM 45119</strain>
    </source>
</reference>
<dbReference type="Proteomes" id="UP000199398">
    <property type="component" value="Unassembled WGS sequence"/>
</dbReference>
<keyword evidence="15" id="KW-1185">Reference proteome</keyword>
<dbReference type="Proteomes" id="UP000270697">
    <property type="component" value="Unassembled WGS sequence"/>
</dbReference>
<feature type="transmembrane region" description="Helical" evidence="10">
    <location>
        <begin position="303"/>
        <end position="324"/>
    </location>
</feature>
<feature type="transmembrane region" description="Helical" evidence="10">
    <location>
        <begin position="331"/>
        <end position="353"/>
    </location>
</feature>
<dbReference type="InterPro" id="IPR036259">
    <property type="entry name" value="MFS_trans_sf"/>
</dbReference>
<evidence type="ECO:0000313" key="12">
    <source>
        <dbReference type="EMBL" id="RKT84619.1"/>
    </source>
</evidence>
<keyword evidence="6 10" id="KW-0812">Transmembrane</keyword>
<evidence type="ECO:0000313" key="13">
    <source>
        <dbReference type="EMBL" id="SFN28500.1"/>
    </source>
</evidence>
<feature type="transmembrane region" description="Helical" evidence="10">
    <location>
        <begin position="260"/>
        <end position="287"/>
    </location>
</feature>
<dbReference type="PROSITE" id="PS00217">
    <property type="entry name" value="SUGAR_TRANSPORT_2"/>
    <property type="match status" value="1"/>
</dbReference>
<protein>
    <submittedName>
        <fullName evidence="13">MFS transporter, SP family, sugar:H+ symporter</fullName>
    </submittedName>
    <submittedName>
        <fullName evidence="12">SP family sugar:H+ symporter-like MFS transporter</fullName>
    </submittedName>
</protein>
<feature type="transmembrane region" description="Helical" evidence="10">
    <location>
        <begin position="90"/>
        <end position="108"/>
    </location>
</feature>
<dbReference type="NCBIfam" id="TIGR00879">
    <property type="entry name" value="SP"/>
    <property type="match status" value="1"/>
</dbReference>
<feature type="transmembrane region" description="Helical" evidence="10">
    <location>
        <begin position="114"/>
        <end position="133"/>
    </location>
</feature>
<keyword evidence="5" id="KW-0762">Sugar transport</keyword>
<evidence type="ECO:0000256" key="10">
    <source>
        <dbReference type="SAM" id="Phobius"/>
    </source>
</evidence>
<keyword evidence="3 9" id="KW-0813">Transport</keyword>
<evidence type="ECO:0000256" key="2">
    <source>
        <dbReference type="ARBA" id="ARBA00010992"/>
    </source>
</evidence>
<dbReference type="EMBL" id="FOUP01000003">
    <property type="protein sequence ID" value="SFN28500.1"/>
    <property type="molecule type" value="Genomic_DNA"/>
</dbReference>
<evidence type="ECO:0000256" key="5">
    <source>
        <dbReference type="ARBA" id="ARBA00022597"/>
    </source>
</evidence>
<evidence type="ECO:0000256" key="7">
    <source>
        <dbReference type="ARBA" id="ARBA00022989"/>
    </source>
</evidence>
<dbReference type="GO" id="GO:0022857">
    <property type="term" value="F:transmembrane transporter activity"/>
    <property type="evidence" value="ECO:0007669"/>
    <property type="project" value="InterPro"/>
</dbReference>
<evidence type="ECO:0000256" key="3">
    <source>
        <dbReference type="ARBA" id="ARBA00022448"/>
    </source>
</evidence>
<dbReference type="InterPro" id="IPR047984">
    <property type="entry name" value="XylE-like"/>
</dbReference>